<keyword evidence="3" id="KW-0804">Transcription</keyword>
<keyword evidence="1" id="KW-0805">Transcription regulation</keyword>
<comment type="caution">
    <text evidence="6">The sequence shown here is derived from an EMBL/GenBank/DDBJ whole genome shotgun (WGS) entry which is preliminary data.</text>
</comment>
<name>A0A9D1FZP1_9FIRM</name>
<accession>A0A9D1FZP1</accession>
<dbReference type="AlphaFoldDB" id="A0A9D1FZP1"/>
<evidence type="ECO:0000256" key="3">
    <source>
        <dbReference type="ARBA" id="ARBA00023163"/>
    </source>
</evidence>
<evidence type="ECO:0000256" key="1">
    <source>
        <dbReference type="ARBA" id="ARBA00023015"/>
    </source>
</evidence>
<evidence type="ECO:0000313" key="7">
    <source>
        <dbReference type="Proteomes" id="UP000824140"/>
    </source>
</evidence>
<organism evidence="6 7">
    <name type="scientific">Candidatus Alectryocaccomicrobium excrementavium</name>
    <dbReference type="NCBI Taxonomy" id="2840668"/>
    <lineage>
        <taxon>Bacteria</taxon>
        <taxon>Bacillati</taxon>
        <taxon>Bacillota</taxon>
        <taxon>Clostridia</taxon>
        <taxon>Candidatus Alectryocaccomicrobium</taxon>
    </lineage>
</organism>
<dbReference type="Gene3D" id="3.30.450.40">
    <property type="match status" value="1"/>
</dbReference>
<feature type="domain" description="IclR-ED" evidence="5">
    <location>
        <begin position="66"/>
        <end position="244"/>
    </location>
</feature>
<dbReference type="PANTHER" id="PTHR30136">
    <property type="entry name" value="HELIX-TURN-HELIX TRANSCRIPTIONAL REGULATOR, ICLR FAMILY"/>
    <property type="match status" value="1"/>
</dbReference>
<dbReference type="InterPro" id="IPR029016">
    <property type="entry name" value="GAF-like_dom_sf"/>
</dbReference>
<dbReference type="GO" id="GO:0045892">
    <property type="term" value="P:negative regulation of DNA-templated transcription"/>
    <property type="evidence" value="ECO:0007669"/>
    <property type="project" value="TreeGrafter"/>
</dbReference>
<evidence type="ECO:0000259" key="4">
    <source>
        <dbReference type="PROSITE" id="PS51077"/>
    </source>
</evidence>
<evidence type="ECO:0000313" key="6">
    <source>
        <dbReference type="EMBL" id="HIS92093.1"/>
    </source>
</evidence>
<dbReference type="GO" id="GO:0003677">
    <property type="term" value="F:DNA binding"/>
    <property type="evidence" value="ECO:0007669"/>
    <property type="project" value="UniProtKB-KW"/>
</dbReference>
<dbReference type="Pfam" id="PF09339">
    <property type="entry name" value="HTH_IclR"/>
    <property type="match status" value="1"/>
</dbReference>
<dbReference type="SUPFAM" id="SSF55781">
    <property type="entry name" value="GAF domain-like"/>
    <property type="match status" value="1"/>
</dbReference>
<dbReference type="Pfam" id="PF01614">
    <property type="entry name" value="IclR_C"/>
    <property type="match status" value="1"/>
</dbReference>
<dbReference type="Gene3D" id="1.10.10.10">
    <property type="entry name" value="Winged helix-like DNA-binding domain superfamily/Winged helix DNA-binding domain"/>
    <property type="match status" value="1"/>
</dbReference>
<dbReference type="Proteomes" id="UP000824140">
    <property type="component" value="Unassembled WGS sequence"/>
</dbReference>
<reference evidence="6" key="1">
    <citation type="submission" date="2020-10" db="EMBL/GenBank/DDBJ databases">
        <authorList>
            <person name="Gilroy R."/>
        </authorList>
    </citation>
    <scope>NUCLEOTIDE SEQUENCE</scope>
    <source>
        <strain evidence="6">13766</strain>
    </source>
</reference>
<dbReference type="InterPro" id="IPR036388">
    <property type="entry name" value="WH-like_DNA-bd_sf"/>
</dbReference>
<dbReference type="EMBL" id="DVJN01000073">
    <property type="protein sequence ID" value="HIS92093.1"/>
    <property type="molecule type" value="Genomic_DNA"/>
</dbReference>
<dbReference type="InterPro" id="IPR014757">
    <property type="entry name" value="Tscrpt_reg_IclR_C"/>
</dbReference>
<gene>
    <name evidence="6" type="ORF">IAA84_03660</name>
</gene>
<dbReference type="SMART" id="SM00346">
    <property type="entry name" value="HTH_ICLR"/>
    <property type="match status" value="1"/>
</dbReference>
<dbReference type="InterPro" id="IPR036390">
    <property type="entry name" value="WH_DNA-bd_sf"/>
</dbReference>
<dbReference type="GO" id="GO:0003700">
    <property type="term" value="F:DNA-binding transcription factor activity"/>
    <property type="evidence" value="ECO:0007669"/>
    <property type="project" value="TreeGrafter"/>
</dbReference>
<reference evidence="6" key="2">
    <citation type="journal article" date="2021" name="PeerJ">
        <title>Extensive microbial diversity within the chicken gut microbiome revealed by metagenomics and culture.</title>
        <authorList>
            <person name="Gilroy R."/>
            <person name="Ravi A."/>
            <person name="Getino M."/>
            <person name="Pursley I."/>
            <person name="Horton D.L."/>
            <person name="Alikhan N.F."/>
            <person name="Baker D."/>
            <person name="Gharbi K."/>
            <person name="Hall N."/>
            <person name="Watson M."/>
            <person name="Adriaenssens E.M."/>
            <person name="Foster-Nyarko E."/>
            <person name="Jarju S."/>
            <person name="Secka A."/>
            <person name="Antonio M."/>
            <person name="Oren A."/>
            <person name="Chaudhuri R.R."/>
            <person name="La Ragione R."/>
            <person name="Hildebrand F."/>
            <person name="Pallen M.J."/>
        </authorList>
    </citation>
    <scope>NUCLEOTIDE SEQUENCE</scope>
    <source>
        <strain evidence="6">13766</strain>
    </source>
</reference>
<feature type="domain" description="HTH iclR-type" evidence="4">
    <location>
        <begin position="2"/>
        <end position="64"/>
    </location>
</feature>
<sequence>MIRSIEKAMAIVNFVAEQAEPVSLGKIAAALQLHSATCAHIVETLCAGRYLEKVSRKDGYILGPLMYLNTSGHFYKEELVRAAAPVMTQLCRNVGESVSVNCFTNGRMYVLYTVVCQDDGLMRIGMKGGMLYSSAAGRLFLAHMNEREVEAIVEEWGLPDSTEWENAQSRSALAAELKKIRACGYATRMTADMAAVSCPIFQGGVLVAGVGVYLPPERFEGAHRIQIINLTNEAGILITKRLYNREKMRSDLAKMTGD</sequence>
<dbReference type="PROSITE" id="PS51077">
    <property type="entry name" value="HTH_ICLR"/>
    <property type="match status" value="1"/>
</dbReference>
<dbReference type="SUPFAM" id="SSF46785">
    <property type="entry name" value="Winged helix' DNA-binding domain"/>
    <property type="match status" value="1"/>
</dbReference>
<dbReference type="PANTHER" id="PTHR30136:SF24">
    <property type="entry name" value="HTH-TYPE TRANSCRIPTIONAL REPRESSOR ALLR"/>
    <property type="match status" value="1"/>
</dbReference>
<evidence type="ECO:0000256" key="2">
    <source>
        <dbReference type="ARBA" id="ARBA00023125"/>
    </source>
</evidence>
<dbReference type="InterPro" id="IPR050707">
    <property type="entry name" value="HTH_MetabolicPath_Reg"/>
</dbReference>
<keyword evidence="2" id="KW-0238">DNA-binding</keyword>
<dbReference type="PROSITE" id="PS51078">
    <property type="entry name" value="ICLR_ED"/>
    <property type="match status" value="1"/>
</dbReference>
<evidence type="ECO:0000259" key="5">
    <source>
        <dbReference type="PROSITE" id="PS51078"/>
    </source>
</evidence>
<proteinExistence type="predicted"/>
<protein>
    <submittedName>
        <fullName evidence="6">Helix-turn-helix domain-containing protein</fullName>
    </submittedName>
</protein>
<dbReference type="InterPro" id="IPR005471">
    <property type="entry name" value="Tscrpt_reg_IclR_N"/>
</dbReference>